<name>A0AAW2PTQ1_9LAMI</name>
<evidence type="ECO:0000256" key="1">
    <source>
        <dbReference type="SAM" id="MobiDB-lite"/>
    </source>
</evidence>
<dbReference type="EMBL" id="JACGWK010000004">
    <property type="protein sequence ID" value="KAL0359041.1"/>
    <property type="molecule type" value="Genomic_DNA"/>
</dbReference>
<reference evidence="2" key="1">
    <citation type="submission" date="2020-06" db="EMBL/GenBank/DDBJ databases">
        <authorList>
            <person name="Li T."/>
            <person name="Hu X."/>
            <person name="Zhang T."/>
            <person name="Song X."/>
            <person name="Zhang H."/>
            <person name="Dai N."/>
            <person name="Sheng W."/>
            <person name="Hou X."/>
            <person name="Wei L."/>
        </authorList>
    </citation>
    <scope>NUCLEOTIDE SEQUENCE</scope>
    <source>
        <strain evidence="2">G01</strain>
        <tissue evidence="2">Leaf</tissue>
    </source>
</reference>
<gene>
    <name evidence="2" type="ORF">Sangu_0753500</name>
</gene>
<feature type="region of interest" description="Disordered" evidence="1">
    <location>
        <begin position="1"/>
        <end position="22"/>
    </location>
</feature>
<proteinExistence type="predicted"/>
<evidence type="ECO:0000313" key="2">
    <source>
        <dbReference type="EMBL" id="KAL0359041.1"/>
    </source>
</evidence>
<reference evidence="2" key="2">
    <citation type="journal article" date="2024" name="Plant">
        <title>Genomic evolution and insights into agronomic trait innovations of Sesamum species.</title>
        <authorList>
            <person name="Miao H."/>
            <person name="Wang L."/>
            <person name="Qu L."/>
            <person name="Liu H."/>
            <person name="Sun Y."/>
            <person name="Le M."/>
            <person name="Wang Q."/>
            <person name="Wei S."/>
            <person name="Zheng Y."/>
            <person name="Lin W."/>
            <person name="Duan Y."/>
            <person name="Cao H."/>
            <person name="Xiong S."/>
            <person name="Wang X."/>
            <person name="Wei L."/>
            <person name="Li C."/>
            <person name="Ma Q."/>
            <person name="Ju M."/>
            <person name="Zhao R."/>
            <person name="Li G."/>
            <person name="Mu C."/>
            <person name="Tian Q."/>
            <person name="Mei H."/>
            <person name="Zhang T."/>
            <person name="Gao T."/>
            <person name="Zhang H."/>
        </authorList>
    </citation>
    <scope>NUCLEOTIDE SEQUENCE</scope>
    <source>
        <strain evidence="2">G01</strain>
    </source>
</reference>
<accession>A0AAW2PTQ1</accession>
<dbReference type="AlphaFoldDB" id="A0AAW2PTQ1"/>
<comment type="caution">
    <text evidence="2">The sequence shown here is derived from an EMBL/GenBank/DDBJ whole genome shotgun (WGS) entry which is preliminary data.</text>
</comment>
<organism evidence="2">
    <name type="scientific">Sesamum angustifolium</name>
    <dbReference type="NCBI Taxonomy" id="2727405"/>
    <lineage>
        <taxon>Eukaryota</taxon>
        <taxon>Viridiplantae</taxon>
        <taxon>Streptophyta</taxon>
        <taxon>Embryophyta</taxon>
        <taxon>Tracheophyta</taxon>
        <taxon>Spermatophyta</taxon>
        <taxon>Magnoliopsida</taxon>
        <taxon>eudicotyledons</taxon>
        <taxon>Gunneridae</taxon>
        <taxon>Pentapetalae</taxon>
        <taxon>asterids</taxon>
        <taxon>lamiids</taxon>
        <taxon>Lamiales</taxon>
        <taxon>Pedaliaceae</taxon>
        <taxon>Sesamum</taxon>
    </lineage>
</organism>
<sequence>MRRSFGAGGGGGMGGGSGGGGGVTFRFGGLSGLVSAVRPRSPFRLPPTPPPPPLLVQIQEKRKASIEIDPHLQTLL</sequence>
<protein>
    <submittedName>
        <fullName evidence="2">Uncharacterized protein</fullName>
    </submittedName>
</protein>